<organism evidence="2 3">
    <name type="scientific">Thalassolituus maritimus</name>
    <dbReference type="NCBI Taxonomy" id="484498"/>
    <lineage>
        <taxon>Bacteria</taxon>
        <taxon>Pseudomonadati</taxon>
        <taxon>Pseudomonadota</taxon>
        <taxon>Gammaproteobacteria</taxon>
        <taxon>Oceanospirillales</taxon>
        <taxon>Oceanospirillaceae</taxon>
        <taxon>Thalassolituus</taxon>
    </lineage>
</organism>
<feature type="transmembrane region" description="Helical" evidence="1">
    <location>
        <begin position="80"/>
        <end position="100"/>
    </location>
</feature>
<dbReference type="EMBL" id="BAABWH010000003">
    <property type="protein sequence ID" value="GAA6145291.1"/>
    <property type="molecule type" value="Genomic_DNA"/>
</dbReference>
<evidence type="ECO:0008006" key="4">
    <source>
        <dbReference type="Google" id="ProtNLM"/>
    </source>
</evidence>
<name>A0ABP9ZYS7_9GAMM</name>
<reference evidence="2 3" key="1">
    <citation type="submission" date="2024-04" db="EMBL/GenBank/DDBJ databases">
        <title>Draft genome sequence of Thalassolituus maritimus NBRC 116585.</title>
        <authorList>
            <person name="Miyakawa T."/>
            <person name="Kusuya Y."/>
            <person name="Miura T."/>
        </authorList>
    </citation>
    <scope>NUCLEOTIDE SEQUENCE [LARGE SCALE GENOMIC DNA]</scope>
    <source>
        <strain evidence="2 3">5NW40-0001</strain>
    </source>
</reference>
<comment type="caution">
    <text evidence="2">The sequence shown here is derived from an EMBL/GenBank/DDBJ whole genome shotgun (WGS) entry which is preliminary data.</text>
</comment>
<proteinExistence type="predicted"/>
<accession>A0ABP9ZYS7</accession>
<feature type="transmembrane region" description="Helical" evidence="1">
    <location>
        <begin position="9"/>
        <end position="30"/>
    </location>
</feature>
<protein>
    <recommendedName>
        <fullName evidence="4">DUF2834 domain-containing protein</fullName>
    </recommendedName>
</protein>
<dbReference type="Pfam" id="PF11196">
    <property type="entry name" value="DUF2834"/>
    <property type="match status" value="1"/>
</dbReference>
<sequence>MDEKFYKSALVLVAVGFTVVFAIVVVPPLIQNPDIIGAFAAGFVNPYAAGYSSDVLFCWAALAAFVTYEARVLKVKYGWVCLLLGIVPGVAVGMALYFLVRHPQITQSNNKN</sequence>
<keyword evidence="1" id="KW-1133">Transmembrane helix</keyword>
<dbReference type="RefSeq" id="WP_353294220.1">
    <property type="nucleotide sequence ID" value="NZ_BAABWH010000003.1"/>
</dbReference>
<dbReference type="Proteomes" id="UP001481413">
    <property type="component" value="Unassembled WGS sequence"/>
</dbReference>
<evidence type="ECO:0000313" key="2">
    <source>
        <dbReference type="EMBL" id="GAA6145291.1"/>
    </source>
</evidence>
<keyword evidence="3" id="KW-1185">Reference proteome</keyword>
<keyword evidence="1" id="KW-0472">Membrane</keyword>
<gene>
    <name evidence="2" type="ORF">NBRC116585_14090</name>
</gene>
<evidence type="ECO:0000313" key="3">
    <source>
        <dbReference type="Proteomes" id="UP001481413"/>
    </source>
</evidence>
<dbReference type="InterPro" id="IPR021362">
    <property type="entry name" value="DUF2834"/>
</dbReference>
<keyword evidence="1" id="KW-0812">Transmembrane</keyword>
<evidence type="ECO:0000256" key="1">
    <source>
        <dbReference type="SAM" id="Phobius"/>
    </source>
</evidence>
<feature type="transmembrane region" description="Helical" evidence="1">
    <location>
        <begin position="50"/>
        <end position="68"/>
    </location>
</feature>